<reference evidence="3" key="2">
    <citation type="submission" date="2014-05" db="EMBL/GenBank/DDBJ databases">
        <title>Draft genome sequence of Virgibacillus massiliensis Vm-5.</title>
        <authorList>
            <person name="Khelaifia S."/>
            <person name="Croce O."/>
            <person name="Lagier J.C."/>
            <person name="Raoult D."/>
        </authorList>
    </citation>
    <scope>NUCLEOTIDE SEQUENCE [LARGE SCALE GENOMIC DNA]</scope>
    <source>
        <strain evidence="3">Vm-5</strain>
    </source>
</reference>
<sequence length="211" mass="23694">MKFFKNKKVWVTLGVLIAIILVYSIGNNGAKVALGESKVNHEELTAKIDDSKNQLADIKEEIESQDGRLSEKKKEVDEVLELVENKERLQKEFEDLENDVSDKKIEVETLATDIENKQNELDDISNVIQEKEEEPIELSAGQYFVGTDIPAGRYRATNVGRGSNFFVYDVDGNVLVNTILGDGHGDGDYVFFTEMTDVIESHAKVKLIPVE</sequence>
<keyword evidence="3" id="KW-1185">Reference proteome</keyword>
<name>A0A024QH79_9BACI</name>
<dbReference type="RefSeq" id="WP_038246923.1">
    <property type="nucleotide sequence ID" value="NZ_BNER01000008.1"/>
</dbReference>
<accession>A0A024QH79</accession>
<organism evidence="2 3">
    <name type="scientific">Virgibacillus massiliensis</name>
    <dbReference type="NCBI Taxonomy" id="1462526"/>
    <lineage>
        <taxon>Bacteria</taxon>
        <taxon>Bacillati</taxon>
        <taxon>Bacillota</taxon>
        <taxon>Bacilli</taxon>
        <taxon>Bacillales</taxon>
        <taxon>Bacillaceae</taxon>
        <taxon>Virgibacillus</taxon>
    </lineage>
</organism>
<dbReference type="InterPro" id="IPR027417">
    <property type="entry name" value="P-loop_NTPase"/>
</dbReference>
<dbReference type="eggNOG" id="ENOG50332QQ">
    <property type="taxonomic scope" value="Bacteria"/>
</dbReference>
<dbReference type="STRING" id="1462526.BN990_04287"/>
<protein>
    <submittedName>
        <fullName evidence="2">Chromosome segregation protein SMC</fullName>
    </submittedName>
</protein>
<reference evidence="2 3" key="1">
    <citation type="submission" date="2014-03" db="EMBL/GenBank/DDBJ databases">
        <authorList>
            <person name="Urmite Genomes U."/>
        </authorList>
    </citation>
    <scope>NUCLEOTIDE SEQUENCE [LARGE SCALE GENOMIC DNA]</scope>
    <source>
        <strain evidence="2 3">Vm-5</strain>
    </source>
</reference>
<dbReference type="AlphaFoldDB" id="A0A024QH79"/>
<evidence type="ECO:0000313" key="2">
    <source>
        <dbReference type="EMBL" id="CDQ41908.1"/>
    </source>
</evidence>
<feature type="coiled-coil region" evidence="1">
    <location>
        <begin position="34"/>
        <end position="134"/>
    </location>
</feature>
<dbReference type="Proteomes" id="UP000028875">
    <property type="component" value="Unassembled WGS sequence"/>
</dbReference>
<comment type="caution">
    <text evidence="2">The sequence shown here is derived from an EMBL/GenBank/DDBJ whole genome shotgun (WGS) entry which is preliminary data.</text>
</comment>
<keyword evidence="1" id="KW-0175">Coiled coil</keyword>
<proteinExistence type="predicted"/>
<dbReference type="Gene3D" id="3.40.50.300">
    <property type="entry name" value="P-loop containing nucleotide triphosphate hydrolases"/>
    <property type="match status" value="1"/>
</dbReference>
<evidence type="ECO:0000313" key="3">
    <source>
        <dbReference type="Proteomes" id="UP000028875"/>
    </source>
</evidence>
<dbReference type="OrthoDB" id="1650483at2"/>
<evidence type="ECO:0000256" key="1">
    <source>
        <dbReference type="SAM" id="Coils"/>
    </source>
</evidence>
<gene>
    <name evidence="2" type="ORF">BN990_04287</name>
</gene>
<dbReference type="EMBL" id="CCDP010000003">
    <property type="protein sequence ID" value="CDQ41908.1"/>
    <property type="molecule type" value="Genomic_DNA"/>
</dbReference>